<reference evidence="2" key="1">
    <citation type="journal article" date="2014" name="Int. J. Syst. Evol. Microbiol.">
        <title>Complete genome sequence of Corynebacterium casei LMG S-19264T (=DSM 44701T), isolated from a smear-ripened cheese.</title>
        <authorList>
            <consortium name="US DOE Joint Genome Institute (JGI-PGF)"/>
            <person name="Walter F."/>
            <person name="Albersmeier A."/>
            <person name="Kalinowski J."/>
            <person name="Ruckert C."/>
        </authorList>
    </citation>
    <scope>NUCLEOTIDE SEQUENCE</scope>
    <source>
        <strain evidence="2">CCM 7684</strain>
    </source>
</reference>
<organism evidence="2 3">
    <name type="scientific">Agaricicola taiwanensis</name>
    <dbReference type="NCBI Taxonomy" id="591372"/>
    <lineage>
        <taxon>Bacteria</taxon>
        <taxon>Pseudomonadati</taxon>
        <taxon>Pseudomonadota</taxon>
        <taxon>Alphaproteobacteria</taxon>
        <taxon>Rhodobacterales</taxon>
        <taxon>Paracoccaceae</taxon>
        <taxon>Agaricicola</taxon>
    </lineage>
</organism>
<accession>A0A8J2VMW1</accession>
<evidence type="ECO:0000313" key="2">
    <source>
        <dbReference type="EMBL" id="GGE32357.1"/>
    </source>
</evidence>
<feature type="compositionally biased region" description="Basic and acidic residues" evidence="1">
    <location>
        <begin position="71"/>
        <end position="95"/>
    </location>
</feature>
<protein>
    <submittedName>
        <fullName evidence="2">Uncharacterized protein</fullName>
    </submittedName>
</protein>
<name>A0A8J2VMW1_9RHOB</name>
<dbReference type="AlphaFoldDB" id="A0A8J2VMW1"/>
<dbReference type="Proteomes" id="UP000602745">
    <property type="component" value="Unassembled WGS sequence"/>
</dbReference>
<gene>
    <name evidence="2" type="ORF">GCM10007276_07000</name>
</gene>
<evidence type="ECO:0000256" key="1">
    <source>
        <dbReference type="SAM" id="MobiDB-lite"/>
    </source>
</evidence>
<evidence type="ECO:0000313" key="3">
    <source>
        <dbReference type="Proteomes" id="UP000602745"/>
    </source>
</evidence>
<dbReference type="EMBL" id="BMCP01000001">
    <property type="protein sequence ID" value="GGE32357.1"/>
    <property type="molecule type" value="Genomic_DNA"/>
</dbReference>
<dbReference type="RefSeq" id="WP_188408301.1">
    <property type="nucleotide sequence ID" value="NZ_BMCP01000001.1"/>
</dbReference>
<comment type="caution">
    <text evidence="2">The sequence shown here is derived from an EMBL/GenBank/DDBJ whole genome shotgun (WGS) entry which is preliminary data.</text>
</comment>
<proteinExistence type="predicted"/>
<sequence length="174" mass="20789">METEELLDLLRREFDDLPEPPRDYVARVADDLARLPARGRPRNAKKTALHREVTQALATNRGVRAALRQSVDQHPDAKPRQRRTQDHDDQYRDPEDDIDTLRREYHRHAPRHHPLLDPSKSYSIDDFFWCVLLREFERATAIYATFGPQFRKQTCLRLRRVITRRETRRKLARD</sequence>
<reference evidence="2" key="2">
    <citation type="submission" date="2020-09" db="EMBL/GenBank/DDBJ databases">
        <authorList>
            <person name="Sun Q."/>
            <person name="Sedlacek I."/>
        </authorList>
    </citation>
    <scope>NUCLEOTIDE SEQUENCE</scope>
    <source>
        <strain evidence="2">CCM 7684</strain>
    </source>
</reference>
<keyword evidence="3" id="KW-1185">Reference proteome</keyword>
<feature type="region of interest" description="Disordered" evidence="1">
    <location>
        <begin position="68"/>
        <end position="95"/>
    </location>
</feature>